<evidence type="ECO:0000256" key="6">
    <source>
        <dbReference type="ARBA" id="ARBA00023136"/>
    </source>
</evidence>
<feature type="binding site" evidence="8">
    <location>
        <position position="226"/>
    </location>
    <ligand>
        <name>Zn(2+)</name>
        <dbReference type="ChEBI" id="CHEBI:29105"/>
        <note>catalytic</note>
    </ligand>
</feature>
<comment type="subcellular location">
    <subcellularLocation>
        <location evidence="1">Membrane</location>
        <topology evidence="1">Multi-pass membrane protein</topology>
    </subcellularLocation>
</comment>
<dbReference type="InterPro" id="IPR008901">
    <property type="entry name" value="ACER"/>
</dbReference>
<keyword evidence="7" id="KW-0479">Metal-binding</keyword>
<name>A0A015KUC6_RHIIW</name>
<keyword evidence="8" id="KW-0862">Zinc</keyword>
<comment type="cofactor">
    <cofactor evidence="8">
        <name>Zn(2+)</name>
        <dbReference type="ChEBI" id="CHEBI:29105"/>
    </cofactor>
</comment>
<gene>
    <name evidence="10" type="ORF">RirG_080440</name>
</gene>
<keyword evidence="5 9" id="KW-1133">Transmembrane helix</keyword>
<evidence type="ECO:0000313" key="10">
    <source>
        <dbReference type="EMBL" id="EXX71219.1"/>
    </source>
</evidence>
<dbReference type="PANTHER" id="PTHR46187">
    <property type="entry name" value="ALKALINE CERAMIDASE 3"/>
    <property type="match status" value="1"/>
</dbReference>
<protein>
    <submittedName>
        <fullName evidence="10">Alkaline dihydroceramidase</fullName>
    </submittedName>
</protein>
<keyword evidence="11" id="KW-1185">Reference proteome</keyword>
<evidence type="ECO:0000256" key="2">
    <source>
        <dbReference type="ARBA" id="ARBA00009780"/>
    </source>
</evidence>
<dbReference type="GO" id="GO:0005789">
    <property type="term" value="C:endoplasmic reticulum membrane"/>
    <property type="evidence" value="ECO:0007669"/>
    <property type="project" value="TreeGrafter"/>
</dbReference>
<dbReference type="OMA" id="IMFEPLR"/>
<evidence type="ECO:0000256" key="4">
    <source>
        <dbReference type="ARBA" id="ARBA00022801"/>
    </source>
</evidence>
<evidence type="ECO:0000256" key="3">
    <source>
        <dbReference type="ARBA" id="ARBA00022692"/>
    </source>
</evidence>
<comment type="similarity">
    <text evidence="2">Belongs to the alkaline ceramidase family.</text>
</comment>
<dbReference type="GO" id="GO:0016811">
    <property type="term" value="F:hydrolase activity, acting on carbon-nitrogen (but not peptide) bonds, in linear amides"/>
    <property type="evidence" value="ECO:0007669"/>
    <property type="project" value="InterPro"/>
</dbReference>
<feature type="binding site" evidence="7">
    <location>
        <position position="23"/>
    </location>
    <ligand>
        <name>Ca(2+)</name>
        <dbReference type="ChEBI" id="CHEBI:29108"/>
    </ligand>
</feature>
<organism evidence="10 11">
    <name type="scientific">Rhizophagus irregularis (strain DAOM 197198w)</name>
    <name type="common">Glomus intraradices</name>
    <dbReference type="NCBI Taxonomy" id="1432141"/>
    <lineage>
        <taxon>Eukaryota</taxon>
        <taxon>Fungi</taxon>
        <taxon>Fungi incertae sedis</taxon>
        <taxon>Mucoromycota</taxon>
        <taxon>Glomeromycotina</taxon>
        <taxon>Glomeromycetes</taxon>
        <taxon>Glomerales</taxon>
        <taxon>Glomeraceae</taxon>
        <taxon>Rhizophagus</taxon>
    </lineage>
</organism>
<feature type="binding site" evidence="8">
    <location>
        <position position="222"/>
    </location>
    <ligand>
        <name>Zn(2+)</name>
        <dbReference type="ChEBI" id="CHEBI:29105"/>
        <note>catalytic</note>
    </ligand>
</feature>
<keyword evidence="6 9" id="KW-0472">Membrane</keyword>
<keyword evidence="4" id="KW-0378">Hydrolase</keyword>
<evidence type="ECO:0000256" key="9">
    <source>
        <dbReference type="SAM" id="Phobius"/>
    </source>
</evidence>
<evidence type="ECO:0000256" key="7">
    <source>
        <dbReference type="PIRSR" id="PIRSR608901-1"/>
    </source>
</evidence>
<feature type="binding site" evidence="7">
    <location>
        <position position="20"/>
    </location>
    <ligand>
        <name>Ca(2+)</name>
        <dbReference type="ChEBI" id="CHEBI:29108"/>
    </ligand>
</feature>
<evidence type="ECO:0000313" key="11">
    <source>
        <dbReference type="Proteomes" id="UP000022910"/>
    </source>
</evidence>
<feature type="binding site" evidence="8">
    <location>
        <position position="82"/>
    </location>
    <ligand>
        <name>Zn(2+)</name>
        <dbReference type="ChEBI" id="CHEBI:29105"/>
        <note>catalytic</note>
    </ligand>
</feature>
<dbReference type="GO" id="GO:0046513">
    <property type="term" value="P:ceramide biosynthetic process"/>
    <property type="evidence" value="ECO:0007669"/>
    <property type="project" value="TreeGrafter"/>
</dbReference>
<accession>A0A015KUC6</accession>
<dbReference type="GO" id="GO:0046872">
    <property type="term" value="F:metal ion binding"/>
    <property type="evidence" value="ECO:0007669"/>
    <property type="project" value="UniProtKB-KW"/>
</dbReference>
<reference evidence="10 11" key="1">
    <citation type="submission" date="2014-02" db="EMBL/GenBank/DDBJ databases">
        <title>Single nucleus genome sequencing reveals high similarity among nuclei of an endomycorrhizal fungus.</title>
        <authorList>
            <person name="Lin K."/>
            <person name="Geurts R."/>
            <person name="Zhang Z."/>
            <person name="Limpens E."/>
            <person name="Saunders D.G."/>
            <person name="Mu D."/>
            <person name="Pang E."/>
            <person name="Cao H."/>
            <person name="Cha H."/>
            <person name="Lin T."/>
            <person name="Zhou Q."/>
            <person name="Shang Y."/>
            <person name="Li Y."/>
            <person name="Ivanov S."/>
            <person name="Sharma T."/>
            <person name="Velzen R.V."/>
            <person name="Ruijter N.D."/>
            <person name="Aanen D.K."/>
            <person name="Win J."/>
            <person name="Kamoun S."/>
            <person name="Bisseling T."/>
            <person name="Huang S."/>
        </authorList>
    </citation>
    <scope>NUCLEOTIDE SEQUENCE [LARGE SCALE GENOMIC DNA]</scope>
    <source>
        <strain evidence="11">DAOM197198w</strain>
    </source>
</reference>
<feature type="transmembrane region" description="Helical" evidence="9">
    <location>
        <begin position="35"/>
        <end position="53"/>
    </location>
</feature>
<keyword evidence="3 9" id="KW-0812">Transmembrane</keyword>
<proteinExistence type="inferred from homology"/>
<dbReference type="PANTHER" id="PTHR46187:SF3">
    <property type="entry name" value="ALKALINE CERAMIDASE 3"/>
    <property type="match status" value="1"/>
</dbReference>
<dbReference type="Proteomes" id="UP000022910">
    <property type="component" value="Unassembled WGS sequence"/>
</dbReference>
<feature type="binding site" evidence="7">
    <location>
        <position position="21"/>
    </location>
    <ligand>
        <name>Ca(2+)</name>
        <dbReference type="ChEBI" id="CHEBI:29108"/>
    </ligand>
</feature>
<evidence type="ECO:0000256" key="1">
    <source>
        <dbReference type="ARBA" id="ARBA00004141"/>
    </source>
</evidence>
<feature type="binding site" evidence="7">
    <location>
        <position position="34"/>
    </location>
    <ligand>
        <name>Ca(2+)</name>
        <dbReference type="ChEBI" id="CHEBI:29108"/>
    </ligand>
</feature>
<evidence type="ECO:0000256" key="8">
    <source>
        <dbReference type="PIRSR" id="PIRSR608901-2"/>
    </source>
</evidence>
<dbReference type="EMBL" id="JEMT01016195">
    <property type="protein sequence ID" value="EXX71219.1"/>
    <property type="molecule type" value="Genomic_DNA"/>
</dbReference>
<feature type="transmembrane region" description="Helical" evidence="9">
    <location>
        <begin position="223"/>
        <end position="243"/>
    </location>
</feature>
<dbReference type="OrthoDB" id="187171at2759"/>
<comment type="caution">
    <text evidence="10">The sequence shown here is derived from an EMBL/GenBank/DDBJ whole genome shotgun (WGS) entry which is preliminary data.</text>
</comment>
<dbReference type="HOGENOM" id="CLU_063293_3_0_1"/>
<dbReference type="Pfam" id="PF05875">
    <property type="entry name" value="Ceramidase"/>
    <property type="match status" value="1"/>
</dbReference>
<dbReference type="GO" id="GO:0046514">
    <property type="term" value="P:ceramide catabolic process"/>
    <property type="evidence" value="ECO:0007669"/>
    <property type="project" value="TreeGrafter"/>
</dbReference>
<sequence>MNEMKETLLPFWGETTATLDWCEENYIVHKYIAEFINTTTNLIFITLAIFGIYTTFKCGLPFRHAFGYAAIALIGIGSWWFHMTLLYEFQLLDELPMIYAACVLTHDIFETGEKRKFGLFLPLALFIYALSVTAAYLYINNPVFHQISYALLVIVLNFRSIYLLTQVPKGQTRILMKKLLFTSWTTFGLGFFLWNVDNIACHQLIAARRRIGMPLSHLLELHGWWHIGTAFGTYYWIVFSNYIRIILLHKENEYNIKWGLGFVPYVAKISTTSKKEIKLNSKVE</sequence>
<evidence type="ECO:0000256" key="5">
    <source>
        <dbReference type="ARBA" id="ARBA00022989"/>
    </source>
</evidence>
<keyword evidence="7" id="KW-0106">Calcium</keyword>
<feature type="binding site" evidence="7">
    <location>
        <position position="25"/>
    </location>
    <ligand>
        <name>Ca(2+)</name>
        <dbReference type="ChEBI" id="CHEBI:29108"/>
    </ligand>
</feature>
<feature type="transmembrane region" description="Helical" evidence="9">
    <location>
        <begin position="179"/>
        <end position="196"/>
    </location>
</feature>
<feature type="transmembrane region" description="Helical" evidence="9">
    <location>
        <begin position="119"/>
        <end position="139"/>
    </location>
</feature>
<dbReference type="AlphaFoldDB" id="A0A015KUC6"/>
<dbReference type="STRING" id="1432141.A0A015KUC6"/>
<feature type="transmembrane region" description="Helical" evidence="9">
    <location>
        <begin position="65"/>
        <end position="87"/>
    </location>
</feature>
<feature type="transmembrane region" description="Helical" evidence="9">
    <location>
        <begin position="145"/>
        <end position="167"/>
    </location>
</feature>